<organism evidence="2 3">
    <name type="scientific">Psilocybe cf. subviscida</name>
    <dbReference type="NCBI Taxonomy" id="2480587"/>
    <lineage>
        <taxon>Eukaryota</taxon>
        <taxon>Fungi</taxon>
        <taxon>Dikarya</taxon>
        <taxon>Basidiomycota</taxon>
        <taxon>Agaricomycotina</taxon>
        <taxon>Agaricomycetes</taxon>
        <taxon>Agaricomycetidae</taxon>
        <taxon>Agaricales</taxon>
        <taxon>Agaricineae</taxon>
        <taxon>Strophariaceae</taxon>
        <taxon>Psilocybe</taxon>
    </lineage>
</organism>
<name>A0A8H5FB77_9AGAR</name>
<dbReference type="OrthoDB" id="434144at2759"/>
<keyword evidence="3" id="KW-1185">Reference proteome</keyword>
<sequence>MASSFSTCILPDGAKLAYEILGSYNLGRSRPIILIPGMTMVRVDYERLTQSLIRAHPVLIYDHRGMGNSSLTPPGNEEISIELLAKDLVALIKHVQWKEVALVGYSMGGVVAQQMLVLPFHPTHPVSLPCHISHLVLACTRSVVHAETGLKVAPASVTLTREERIAAARRIVGACLDPNWIEQNTARFEYVFRRATNPLFNRPSPLIAKQGAALKKFDFADLLQNISRDVQIMVVHGQLDKVIPFYCGEETQKLLPWARFIEKGDLPGQIPSMDFGHFWFEYFDIQVWHDAISKFVTTDSAVRSA</sequence>
<proteinExistence type="predicted"/>
<dbReference type="EMBL" id="JAACJJ010000001">
    <property type="protein sequence ID" value="KAF5330449.1"/>
    <property type="molecule type" value="Genomic_DNA"/>
</dbReference>
<evidence type="ECO:0000313" key="3">
    <source>
        <dbReference type="Proteomes" id="UP000567179"/>
    </source>
</evidence>
<dbReference type="SUPFAM" id="SSF53474">
    <property type="entry name" value="alpha/beta-Hydrolases"/>
    <property type="match status" value="1"/>
</dbReference>
<feature type="domain" description="AB hydrolase-1" evidence="1">
    <location>
        <begin position="31"/>
        <end position="244"/>
    </location>
</feature>
<reference evidence="2 3" key="1">
    <citation type="journal article" date="2020" name="ISME J.">
        <title>Uncovering the hidden diversity of litter-decomposition mechanisms in mushroom-forming fungi.</title>
        <authorList>
            <person name="Floudas D."/>
            <person name="Bentzer J."/>
            <person name="Ahren D."/>
            <person name="Johansson T."/>
            <person name="Persson P."/>
            <person name="Tunlid A."/>
        </authorList>
    </citation>
    <scope>NUCLEOTIDE SEQUENCE [LARGE SCALE GENOMIC DNA]</scope>
    <source>
        <strain evidence="2 3">CBS 101986</strain>
    </source>
</reference>
<evidence type="ECO:0000313" key="2">
    <source>
        <dbReference type="EMBL" id="KAF5330449.1"/>
    </source>
</evidence>
<comment type="caution">
    <text evidence="2">The sequence shown here is derived from an EMBL/GenBank/DDBJ whole genome shotgun (WGS) entry which is preliminary data.</text>
</comment>
<dbReference type="AlphaFoldDB" id="A0A8H5FB77"/>
<dbReference type="PANTHER" id="PTHR43433">
    <property type="entry name" value="HYDROLASE, ALPHA/BETA FOLD FAMILY PROTEIN"/>
    <property type="match status" value="1"/>
</dbReference>
<dbReference type="InterPro" id="IPR029058">
    <property type="entry name" value="AB_hydrolase_fold"/>
</dbReference>
<dbReference type="Gene3D" id="3.40.50.1820">
    <property type="entry name" value="alpha/beta hydrolase"/>
    <property type="match status" value="1"/>
</dbReference>
<dbReference type="Pfam" id="PF00561">
    <property type="entry name" value="Abhydrolase_1"/>
    <property type="match status" value="1"/>
</dbReference>
<dbReference type="InterPro" id="IPR050471">
    <property type="entry name" value="AB_hydrolase"/>
</dbReference>
<dbReference type="Proteomes" id="UP000567179">
    <property type="component" value="Unassembled WGS sequence"/>
</dbReference>
<accession>A0A8H5FB77</accession>
<dbReference type="InterPro" id="IPR000073">
    <property type="entry name" value="AB_hydrolase_1"/>
</dbReference>
<dbReference type="PRINTS" id="PR00111">
    <property type="entry name" value="ABHYDROLASE"/>
</dbReference>
<gene>
    <name evidence="2" type="ORF">D9619_005421</name>
</gene>
<evidence type="ECO:0000259" key="1">
    <source>
        <dbReference type="Pfam" id="PF00561"/>
    </source>
</evidence>
<protein>
    <recommendedName>
        <fullName evidence="1">AB hydrolase-1 domain-containing protein</fullName>
    </recommendedName>
</protein>
<dbReference type="PANTHER" id="PTHR43433:SF1">
    <property type="entry name" value="BLL5160 PROTEIN"/>
    <property type="match status" value="1"/>
</dbReference>